<dbReference type="Proteomes" id="UP000268669">
    <property type="component" value="Chromosome"/>
</dbReference>
<evidence type="ECO:0000313" key="2">
    <source>
        <dbReference type="Proteomes" id="UP000268669"/>
    </source>
</evidence>
<keyword evidence="2" id="KW-1185">Reference proteome</keyword>
<dbReference type="EMBL" id="CP033713">
    <property type="protein sequence ID" value="AYW93551.1"/>
    <property type="molecule type" value="Genomic_DNA"/>
</dbReference>
<name>A0ABN5RAT7_YERPU</name>
<organism evidence="1 2">
    <name type="scientific">Yersinia pseudotuberculosis</name>
    <dbReference type="NCBI Taxonomy" id="633"/>
    <lineage>
        <taxon>Bacteria</taxon>
        <taxon>Pseudomonadati</taxon>
        <taxon>Pseudomonadota</taxon>
        <taxon>Gammaproteobacteria</taxon>
        <taxon>Enterobacterales</taxon>
        <taxon>Yersiniaceae</taxon>
        <taxon>Yersinia</taxon>
    </lineage>
</organism>
<proteinExistence type="predicted"/>
<gene>
    <name evidence="1" type="ORF">EGX47_20975</name>
</gene>
<evidence type="ECO:0000313" key="1">
    <source>
        <dbReference type="EMBL" id="AYW93551.1"/>
    </source>
</evidence>
<reference evidence="1" key="1">
    <citation type="submission" date="2018-11" db="EMBL/GenBank/DDBJ databases">
        <title>FDA dAtabase for Regulatory Grade micrObial Sequences (FDA-ARGOS): Supporting development and validation of Infectious Disease Dx tests.</title>
        <authorList>
            <person name="Bliska J."/>
            <person name="Cleland M.-M."/>
            <person name="Tallon L."/>
            <person name="Sadzewicz L."/>
            <person name="Zhao X."/>
            <person name="Vavikolanu K."/>
            <person name="Mehta A."/>
            <person name="Aluvathingal J."/>
            <person name="Nadendla S."/>
            <person name="Yan Y."/>
            <person name="Sichtig H."/>
        </authorList>
    </citation>
    <scope>NUCLEOTIDE SEQUENCE [LARGE SCALE GENOMIC DNA]</scope>
    <source>
        <strain evidence="1">FDAARGOS_581</strain>
    </source>
</reference>
<protein>
    <submittedName>
        <fullName evidence="1">Uncharacterized protein</fullName>
    </submittedName>
</protein>
<accession>A0ABN5RAT7</accession>
<sequence>MKKRPPNYDAITFAVANKIAGNMLTLPVGSASIGTRLSLWNKAFEIERRNRITVVLPVTGTRGILQ</sequence>